<evidence type="ECO:0000256" key="1">
    <source>
        <dbReference type="SAM" id="SignalP"/>
    </source>
</evidence>
<evidence type="ECO:0000313" key="3">
    <source>
        <dbReference type="Proteomes" id="UP000287798"/>
    </source>
</evidence>
<keyword evidence="3" id="KW-1185">Reference proteome</keyword>
<feature type="signal peptide" evidence="1">
    <location>
        <begin position="1"/>
        <end position="23"/>
    </location>
</feature>
<name>A0A426QLR0_9GAMM</name>
<sequence length="588" mass="65647">MPNPNLKAFLLLALLCASPSLPADELQAVMDLARAGAHGLALQEMDARQPDFQTDPSGWIRWERERLYVLELRRDWEGVVARARQAPADIPDSLVHEFITRRAEAELALGRVAEARQLLRRGLWEASAPAAVRQHWRRLLVRGYLQENAVADARAAMLRYQQDYADTSPEWYLLSGRVLLRAERHAQALELLRGVDDARVRPYRWLARLHTEPDSAEAVAAEIDKVLAQAETSEPLQQARLWAVRARISALRETYAEQVRALEAGLALGVATDPALFELNGEALWGAYLAWGGQLGNAEQLLIGQDERWYFAATEAMEDQPRRARALFALLALQGQTGEHRELAHEYLAKLVLAQPGGGNLLYGLYLDSSQFPRIADIPPVVRYLLVDVALDRQDLEAAAALMQGLAAPAAERQFAWQLRRARVLVLTGEIAAGVALLNDLLGGQADWEAGAHDRFLQVIFDLQRLKEHERAITLLERIDPAGLALQGRRELLFWLGESHAALDQPRTAAVHFLRSAILADPYAMDPWAQTARYHAAQALAEAGLRADAASLLRELLRVTRDNNRRAVLRHELQQLEAGQDADHDARP</sequence>
<feature type="chain" id="PRO_5019173741" description="Tetratricopeptide repeat protein" evidence="1">
    <location>
        <begin position="24"/>
        <end position="588"/>
    </location>
</feature>
<evidence type="ECO:0008006" key="4">
    <source>
        <dbReference type="Google" id="ProtNLM"/>
    </source>
</evidence>
<evidence type="ECO:0000313" key="2">
    <source>
        <dbReference type="EMBL" id="RRQ22685.1"/>
    </source>
</evidence>
<dbReference type="SUPFAM" id="SSF48452">
    <property type="entry name" value="TPR-like"/>
    <property type="match status" value="1"/>
</dbReference>
<dbReference type="RefSeq" id="WP_125182025.1">
    <property type="nucleotide sequence ID" value="NZ_QZMU01000001.1"/>
</dbReference>
<accession>A0A426QLR0</accession>
<proteinExistence type="predicted"/>
<keyword evidence="1" id="KW-0732">Signal</keyword>
<protein>
    <recommendedName>
        <fullName evidence="4">Tetratricopeptide repeat protein</fullName>
    </recommendedName>
</protein>
<dbReference type="AlphaFoldDB" id="A0A426QLR0"/>
<dbReference type="OrthoDB" id="5790761at2"/>
<dbReference type="EMBL" id="QZMU01000001">
    <property type="protein sequence ID" value="RRQ22685.1"/>
    <property type="molecule type" value="Genomic_DNA"/>
</dbReference>
<dbReference type="Proteomes" id="UP000287798">
    <property type="component" value="Unassembled WGS sequence"/>
</dbReference>
<dbReference type="InterPro" id="IPR011990">
    <property type="entry name" value="TPR-like_helical_dom_sf"/>
</dbReference>
<comment type="caution">
    <text evidence="2">The sequence shown here is derived from an EMBL/GenBank/DDBJ whole genome shotgun (WGS) entry which is preliminary data.</text>
</comment>
<dbReference type="Gene3D" id="1.25.40.10">
    <property type="entry name" value="Tetratricopeptide repeat domain"/>
    <property type="match status" value="1"/>
</dbReference>
<reference evidence="2 3" key="1">
    <citation type="journal article" date="2010" name="Int. J. Syst. Evol. Microbiol.">
        <title>Thiohalobacter thiocyanaticus gen. nov., sp. nov., a moderately halophilic, sulfur-oxidizing gammaproteobacterium from hypersaline lakes, that utilizes thiocyanate.</title>
        <authorList>
            <person name="Sorokin D.Y."/>
            <person name="Kovaleva O.L."/>
            <person name="Tourova T.P."/>
            <person name="Muyzer G."/>
        </authorList>
    </citation>
    <scope>NUCLEOTIDE SEQUENCE [LARGE SCALE GENOMIC DNA]</scope>
    <source>
        <strain evidence="2 3">Hrh1</strain>
    </source>
</reference>
<gene>
    <name evidence="2" type="ORF">D6C00_12610</name>
</gene>
<organism evidence="2 3">
    <name type="scientific">Thiohalobacter thiocyanaticus</name>
    <dbReference type="NCBI Taxonomy" id="585455"/>
    <lineage>
        <taxon>Bacteria</taxon>
        <taxon>Pseudomonadati</taxon>
        <taxon>Pseudomonadota</taxon>
        <taxon>Gammaproteobacteria</taxon>
        <taxon>Thiohalobacterales</taxon>
        <taxon>Thiohalobacteraceae</taxon>
        <taxon>Thiohalobacter</taxon>
    </lineage>
</organism>